<reference evidence="2 3" key="1">
    <citation type="journal article" date="2015" name="Nature">
        <title>rRNA introns, odd ribosomes, and small enigmatic genomes across a large radiation of phyla.</title>
        <authorList>
            <person name="Brown C.T."/>
            <person name="Hug L.A."/>
            <person name="Thomas B.C."/>
            <person name="Sharon I."/>
            <person name="Castelle C.J."/>
            <person name="Singh A."/>
            <person name="Wilkins M.J."/>
            <person name="Williams K.H."/>
            <person name="Banfield J.F."/>
        </authorList>
    </citation>
    <scope>NUCLEOTIDE SEQUENCE [LARGE SCALE GENOMIC DNA]</scope>
</reference>
<dbReference type="Proteomes" id="UP000034301">
    <property type="component" value="Unassembled WGS sequence"/>
</dbReference>
<dbReference type="Pfam" id="PF01182">
    <property type="entry name" value="Glucosamine_iso"/>
    <property type="match status" value="1"/>
</dbReference>
<gene>
    <name evidence="2" type="ORF">UT78_C0008G0038</name>
</gene>
<protein>
    <recommendedName>
        <fullName evidence="1">Glucosamine/galactosamine-6-phosphate isomerase domain-containing protein</fullName>
    </recommendedName>
</protein>
<evidence type="ECO:0000313" key="2">
    <source>
        <dbReference type="EMBL" id="KKR43106.1"/>
    </source>
</evidence>
<dbReference type="AlphaFoldDB" id="A0A0G0R056"/>
<accession>A0A0G0R056</accession>
<name>A0A0G0R056_9BACT</name>
<dbReference type="InterPro" id="IPR006148">
    <property type="entry name" value="Glc/Gal-6P_isomerase"/>
</dbReference>
<dbReference type="GO" id="GO:0005975">
    <property type="term" value="P:carbohydrate metabolic process"/>
    <property type="evidence" value="ECO:0007669"/>
    <property type="project" value="InterPro"/>
</dbReference>
<dbReference type="EMBL" id="LBYC01000008">
    <property type="protein sequence ID" value="KKR43106.1"/>
    <property type="molecule type" value="Genomic_DNA"/>
</dbReference>
<comment type="caution">
    <text evidence="2">The sequence shown here is derived from an EMBL/GenBank/DDBJ whole genome shotgun (WGS) entry which is preliminary data.</text>
</comment>
<organism evidence="2 3">
    <name type="scientific">Candidatus Nomurabacteria bacterium GW2011_GWF2_40_12</name>
    <dbReference type="NCBI Taxonomy" id="1618776"/>
    <lineage>
        <taxon>Bacteria</taxon>
        <taxon>Candidatus Nomuraibacteriota</taxon>
    </lineage>
</organism>
<sequence>MSFAVKTTTKPEEAADFIALSVSNQLKTGKRVLLFLTGGSSIAVGVKVAEILRESEDKELVKNLTITLTDERYGPIDHFNSNYFQLTEKGFDLPQAKVIPILIDDDRNITTEKFDMVLKQEFETADYKIGLFGVGVDGHTAGILPESGAINTENLAYSYDTLTFSRITMTPKAIEQLDEAVVWAQGEDKWKVIKDLNENIDIIKQPAQILKKVPLLTIFTDFKNI</sequence>
<feature type="domain" description="Glucosamine/galactosamine-6-phosphate isomerase" evidence="1">
    <location>
        <begin position="12"/>
        <end position="211"/>
    </location>
</feature>
<evidence type="ECO:0000259" key="1">
    <source>
        <dbReference type="Pfam" id="PF01182"/>
    </source>
</evidence>
<dbReference type="InterPro" id="IPR037171">
    <property type="entry name" value="NagB/RpiA_transferase-like"/>
</dbReference>
<dbReference type="SUPFAM" id="SSF100950">
    <property type="entry name" value="NagB/RpiA/CoA transferase-like"/>
    <property type="match status" value="1"/>
</dbReference>
<evidence type="ECO:0000313" key="3">
    <source>
        <dbReference type="Proteomes" id="UP000034301"/>
    </source>
</evidence>
<proteinExistence type="predicted"/>
<dbReference type="Gene3D" id="3.40.50.1360">
    <property type="match status" value="1"/>
</dbReference>